<proteinExistence type="predicted"/>
<feature type="compositionally biased region" description="Polar residues" evidence="3">
    <location>
        <begin position="143"/>
        <end position="178"/>
    </location>
</feature>
<dbReference type="EMBL" id="AZGZ01000055">
    <property type="protein sequence ID" value="KZZ86619.1"/>
    <property type="molecule type" value="Genomic_DNA"/>
</dbReference>
<comment type="caution">
    <text evidence="4">The sequence shown here is derived from an EMBL/GenBank/DDBJ whole genome shotgun (WGS) entry which is preliminary data.</text>
</comment>
<reference evidence="4 5" key="1">
    <citation type="journal article" date="2016" name="Genome Biol. Evol.">
        <title>Divergent and convergent evolution of fungal pathogenicity.</title>
        <authorList>
            <person name="Shang Y."/>
            <person name="Xiao G."/>
            <person name="Zheng P."/>
            <person name="Cen K."/>
            <person name="Zhan S."/>
            <person name="Wang C."/>
        </authorList>
    </citation>
    <scope>NUCLEOTIDE SEQUENCE [LARGE SCALE GENOMIC DNA]</scope>
    <source>
        <strain evidence="4 5">ARSEF 7405</strain>
    </source>
</reference>
<dbReference type="InterPro" id="IPR003591">
    <property type="entry name" value="Leu-rich_rpt_typical-subtyp"/>
</dbReference>
<name>A0A167UUE5_9EURO</name>
<dbReference type="InterPro" id="IPR001611">
    <property type="entry name" value="Leu-rich_rpt"/>
</dbReference>
<dbReference type="SUPFAM" id="SSF52047">
    <property type="entry name" value="RNI-like"/>
    <property type="match status" value="1"/>
</dbReference>
<dbReference type="Gene3D" id="3.80.10.10">
    <property type="entry name" value="Ribonuclease Inhibitor"/>
    <property type="match status" value="2"/>
</dbReference>
<dbReference type="PANTHER" id="PTHR48051:SF1">
    <property type="entry name" value="RAS SUPPRESSOR PROTEIN 1"/>
    <property type="match status" value="1"/>
</dbReference>
<evidence type="ECO:0000313" key="4">
    <source>
        <dbReference type="EMBL" id="KZZ86619.1"/>
    </source>
</evidence>
<keyword evidence="2" id="KW-0677">Repeat</keyword>
<gene>
    <name evidence="4" type="ORF">AAP_06382</name>
</gene>
<evidence type="ECO:0000256" key="1">
    <source>
        <dbReference type="ARBA" id="ARBA00022614"/>
    </source>
</evidence>
<evidence type="ECO:0000256" key="3">
    <source>
        <dbReference type="SAM" id="MobiDB-lite"/>
    </source>
</evidence>
<dbReference type="OrthoDB" id="676979at2759"/>
<dbReference type="SMART" id="SM00369">
    <property type="entry name" value="LRR_TYP"/>
    <property type="match status" value="9"/>
</dbReference>
<dbReference type="InterPro" id="IPR050216">
    <property type="entry name" value="LRR_domain-containing"/>
</dbReference>
<feature type="compositionally biased region" description="Low complexity" evidence="3">
    <location>
        <begin position="207"/>
        <end position="219"/>
    </location>
</feature>
<keyword evidence="5" id="KW-1185">Reference proteome</keyword>
<feature type="compositionally biased region" description="Low complexity" evidence="3">
    <location>
        <begin position="181"/>
        <end position="192"/>
    </location>
</feature>
<dbReference type="GO" id="GO:0005737">
    <property type="term" value="C:cytoplasm"/>
    <property type="evidence" value="ECO:0007669"/>
    <property type="project" value="TreeGrafter"/>
</dbReference>
<feature type="compositionally biased region" description="Basic and acidic residues" evidence="3">
    <location>
        <begin position="29"/>
        <end position="54"/>
    </location>
</feature>
<feature type="compositionally biased region" description="Low complexity" evidence="3">
    <location>
        <begin position="323"/>
        <end position="340"/>
    </location>
</feature>
<sequence length="994" mass="108483">MDRPSAIPRPKSRLPLPASSFGRSLKASPSRERLNADTGLDVRRLHRPSQESLRRKASYPLANLSEDIDEGCDGIEQSDGWLSSPRGFSIDEAEPLDHAPYQSDRSFDIAYRGPPPAHSPRSMSRSSLYSRPASIQEPFIDSSDLSNADKWSNAGSTSSGTLNPNRLSVGQSSALRKTSSSRKVSPSSPRSVSQKRMTLNGPPPRSPSSNRSSIIASQPKSPRIQRQKSRPFSYAAPADPDIGDDRSDLTHHAPPRITSSHHPPPKKSTAESTSRKPSGTTQKKKVVRKPPPVLPTHDTDEDAKKPAHNPGKSSNALRESIAKAKAAARQAAKRSQSQSQNDFHDGSPVEPGDPSAEADLIDPFNQAPKGPEAQKLVLKKKANIGRTTGTLNIAGLGLKDIPEEILRMYDFDPEDSGNWAESVDLIRLVAADNEFELLPDAAFPDVNPLDAMESEEVEGNFQFLGLEHLDLHNNSLNRLPVGLKRLERLRTLNLSKNSLPMDIFDLIAQIPNLTELRIANNGLSGTLSASVGDLRQLEVLDVKGNSLSALCDEITSLTSLHVLDISDNALTSLPTALFTNVPLLELNAKNNKLRGDLIPAPVTSISRLQTLNVTGNALTGLSASEELSLPSLKQLLIGGNRITTLPDVSSWKQLLNIIADSNHLTSLPEGFTELSSLKIADFTANDIKSLPVKIGLMDSLANFTIANNPLSEKRYLTMDTEQMILDMRAKCEPLPRENDSDDESVQTFFTLPDESTTPTPSGKEKLQLKAGGVLDLSNHDLDDATIARIEDLAKSSEIRKVQLSRASIQSFPIPVLSAVANSVVEIDLSHNLLKSQDLLPTALYLPSLKVLNLSHTGLTDVECLLMKLSAPSLEILDISNNRLTGKLPLFKEIFPSLLHLFVADNRFESLAYESVNGLRSLDITNNDINSLPPRIGLLGGDGGLQRFDVAGNTFRVPRWQVVEKGTTAILEWLKRAIPEDQLREWGVEDVDDVY</sequence>
<dbReference type="Proteomes" id="UP000242877">
    <property type="component" value="Unassembled WGS sequence"/>
</dbReference>
<organism evidence="4 5">
    <name type="scientific">Ascosphaera apis ARSEF 7405</name>
    <dbReference type="NCBI Taxonomy" id="392613"/>
    <lineage>
        <taxon>Eukaryota</taxon>
        <taxon>Fungi</taxon>
        <taxon>Dikarya</taxon>
        <taxon>Ascomycota</taxon>
        <taxon>Pezizomycotina</taxon>
        <taxon>Eurotiomycetes</taxon>
        <taxon>Eurotiomycetidae</taxon>
        <taxon>Onygenales</taxon>
        <taxon>Ascosphaeraceae</taxon>
        <taxon>Ascosphaera</taxon>
    </lineage>
</organism>
<evidence type="ECO:0000256" key="2">
    <source>
        <dbReference type="ARBA" id="ARBA00022737"/>
    </source>
</evidence>
<dbReference type="VEuPathDB" id="FungiDB:AAP_06382"/>
<dbReference type="Pfam" id="PF00560">
    <property type="entry name" value="LRR_1"/>
    <property type="match status" value="1"/>
</dbReference>
<feature type="compositionally biased region" description="Low complexity" evidence="3">
    <location>
        <begin position="119"/>
        <end position="134"/>
    </location>
</feature>
<feature type="compositionally biased region" description="Polar residues" evidence="3">
    <location>
        <begin position="270"/>
        <end position="281"/>
    </location>
</feature>
<dbReference type="SMART" id="SM00364">
    <property type="entry name" value="LRR_BAC"/>
    <property type="match status" value="8"/>
</dbReference>
<feature type="region of interest" description="Disordered" evidence="3">
    <location>
        <begin position="1"/>
        <end position="369"/>
    </location>
</feature>
<protein>
    <submittedName>
        <fullName evidence="4">Leucine-rich repeat, typical subtype</fullName>
    </submittedName>
</protein>
<keyword evidence="1" id="KW-0433">Leucine-rich repeat</keyword>
<accession>A0A167UUE5</accession>
<dbReference type="AlphaFoldDB" id="A0A167UUE5"/>
<dbReference type="PANTHER" id="PTHR48051">
    <property type="match status" value="1"/>
</dbReference>
<dbReference type="PROSITE" id="PS51450">
    <property type="entry name" value="LRR"/>
    <property type="match status" value="4"/>
</dbReference>
<evidence type="ECO:0000313" key="5">
    <source>
        <dbReference type="Proteomes" id="UP000242877"/>
    </source>
</evidence>
<dbReference type="InterPro" id="IPR032675">
    <property type="entry name" value="LRR_dom_sf"/>
</dbReference>